<proteinExistence type="predicted"/>
<gene>
    <name evidence="1" type="ORF">GGQ63_002045</name>
</gene>
<dbReference type="RefSeq" id="WP_183855272.1">
    <property type="nucleotide sequence ID" value="NZ_JACHOO010000003.1"/>
</dbReference>
<organism evidence="1 2">
    <name type="scientific">Prosthecomicrobium pneumaticum</name>
    <dbReference type="NCBI Taxonomy" id="81895"/>
    <lineage>
        <taxon>Bacteria</taxon>
        <taxon>Pseudomonadati</taxon>
        <taxon>Pseudomonadota</taxon>
        <taxon>Alphaproteobacteria</taxon>
        <taxon>Hyphomicrobiales</taxon>
        <taxon>Kaistiaceae</taxon>
        <taxon>Prosthecomicrobium</taxon>
    </lineage>
</organism>
<dbReference type="EMBL" id="JACHOO010000003">
    <property type="protein sequence ID" value="MBB5752991.1"/>
    <property type="molecule type" value="Genomic_DNA"/>
</dbReference>
<name>A0A7W9L1T7_9HYPH</name>
<dbReference type="AlphaFoldDB" id="A0A7W9L1T7"/>
<keyword evidence="2" id="KW-1185">Reference proteome</keyword>
<sequence>MAARSKTTIARVERQAAEPVSALPLIEFGTPEEREAGWKIVTEAMQGGWRSIGPYGSRADLYDRA</sequence>
<dbReference type="Proteomes" id="UP000523821">
    <property type="component" value="Unassembled WGS sequence"/>
</dbReference>
<comment type="caution">
    <text evidence="1">The sequence shown here is derived from an EMBL/GenBank/DDBJ whole genome shotgun (WGS) entry which is preliminary data.</text>
</comment>
<protein>
    <submittedName>
        <fullName evidence="1">Uncharacterized protein</fullName>
    </submittedName>
</protein>
<accession>A0A7W9L1T7</accession>
<evidence type="ECO:0000313" key="1">
    <source>
        <dbReference type="EMBL" id="MBB5752991.1"/>
    </source>
</evidence>
<reference evidence="1 2" key="1">
    <citation type="submission" date="2020-08" db="EMBL/GenBank/DDBJ databases">
        <title>Genomic Encyclopedia of Type Strains, Phase IV (KMG-IV): sequencing the most valuable type-strain genomes for metagenomic binning, comparative biology and taxonomic classification.</title>
        <authorList>
            <person name="Goeker M."/>
        </authorList>
    </citation>
    <scope>NUCLEOTIDE SEQUENCE [LARGE SCALE GENOMIC DNA]</scope>
    <source>
        <strain evidence="1 2">DSM 16268</strain>
    </source>
</reference>
<evidence type="ECO:0000313" key="2">
    <source>
        <dbReference type="Proteomes" id="UP000523821"/>
    </source>
</evidence>